<reference evidence="2 4" key="2">
    <citation type="submission" date="2007-08" db="EMBL/GenBank/DDBJ databases">
        <authorList>
            <person name="Fulton L."/>
            <person name="Clifton S."/>
            <person name="Fulton B."/>
            <person name="Xu J."/>
            <person name="Minx P."/>
            <person name="Pepin K.H."/>
            <person name="Johnson M."/>
            <person name="Thiruvilangam P."/>
            <person name="Bhonagiri V."/>
            <person name="Nash W.E."/>
            <person name="Wang C."/>
            <person name="Mardis E.R."/>
            <person name="Wilson R.K."/>
        </authorList>
    </citation>
    <scope>NUCLEOTIDE SEQUENCE [LARGE SCALE GENOMIC DNA]</scope>
    <source>
        <strain evidence="2 4">DSM 753</strain>
    </source>
</reference>
<dbReference type="GO" id="GO:0046052">
    <property type="term" value="P:UTP catabolic process"/>
    <property type="evidence" value="ECO:0007669"/>
    <property type="project" value="TreeGrafter"/>
</dbReference>
<sequence length="275" mass="31451">MEFQRKDHYNIDDLLEIMKILRSPEGCPWDREQTHESIRQNFIEETYEAIEAIDTKDTELLKEELGDVLMQVVFHALMEEEAGKFDFSDVADGVCHKLIIRHPHVFGNVVAADSDQVLKNWDAIKMETKAQKTQSEVMDSVSKALPALMRSQKVQKKAAKAGFDWEDISGALDKVSEETEELKQAIDNSSQEHCLEELGDLLFSVVNVSRFLDLDSEYALTVACDKFIDRFKSVEFLASQRGINMKEASLRQLDALWEEVKASRSQSSYSDEYNN</sequence>
<dbReference type="InterPro" id="IPR048011">
    <property type="entry name" value="NTP-PPase_MazG-like_C"/>
</dbReference>
<keyword evidence="3" id="KW-0378">Hydrolase</keyword>
<dbReference type="GO" id="GO:0047429">
    <property type="term" value="F:nucleoside triphosphate diphosphatase activity"/>
    <property type="evidence" value="ECO:0007669"/>
    <property type="project" value="InterPro"/>
</dbReference>
<evidence type="ECO:0000313" key="3">
    <source>
        <dbReference type="EMBL" id="PEQ25799.1"/>
    </source>
</evidence>
<dbReference type="CDD" id="cd11528">
    <property type="entry name" value="NTP-PPase_MazG_Nterm"/>
    <property type="match status" value="1"/>
</dbReference>
<dbReference type="Proteomes" id="UP000003490">
    <property type="component" value="Unassembled WGS sequence"/>
</dbReference>
<dbReference type="FunFam" id="1.10.287.1080:FF:000003">
    <property type="entry name" value="Nucleoside triphosphate pyrophosphohydrolase"/>
    <property type="match status" value="1"/>
</dbReference>
<dbReference type="GO" id="GO:0006203">
    <property type="term" value="P:dGTP catabolic process"/>
    <property type="evidence" value="ECO:0007669"/>
    <property type="project" value="TreeGrafter"/>
</dbReference>
<dbReference type="AlphaFoldDB" id="A7VWY5"/>
<evidence type="ECO:0000313" key="5">
    <source>
        <dbReference type="Proteomes" id="UP000220611"/>
    </source>
</evidence>
<dbReference type="OrthoDB" id="9808939at2"/>
<feature type="domain" description="NTP pyrophosphohydrolase MazG-like" evidence="1">
    <location>
        <begin position="33"/>
        <end position="106"/>
    </location>
</feature>
<comment type="caution">
    <text evidence="2">The sequence shown here is derived from an EMBL/GenBank/DDBJ whole genome shotgun (WGS) entry which is preliminary data.</text>
</comment>
<dbReference type="PANTHER" id="PTHR30522:SF0">
    <property type="entry name" value="NUCLEOSIDE TRIPHOSPHATE PYROPHOSPHOHYDROLASE"/>
    <property type="match status" value="1"/>
</dbReference>
<reference evidence="3 5" key="3">
    <citation type="submission" date="2017-07" db="EMBL/GenBank/DDBJ databases">
        <title>Prevalence of linear plasmids in Cutibacterium (Propionibacterium) acnes isolates obtained from prostatic tissue.</title>
        <authorList>
            <person name="Davidsson S."/>
            <person name="Carlsson J."/>
            <person name="Molling P."/>
            <person name="Andren O."/>
            <person name="Andersson S.-O."/>
            <person name="Brzuszkiewicz E."/>
            <person name="Poehlein A."/>
            <person name="Al-Zeer M."/>
            <person name="Brinkmann V."/>
            <person name="Scavenius C."/>
            <person name="Nazipi S."/>
            <person name="Soderquist B."/>
            <person name="Bruggemann H."/>
        </authorList>
    </citation>
    <scope>NUCLEOTIDE SEQUENCE [LARGE SCALE GENOMIC DNA]</scope>
    <source>
        <strain evidence="3 5">DSM 753</strain>
    </source>
</reference>
<evidence type="ECO:0000313" key="2">
    <source>
        <dbReference type="EMBL" id="EDO60282.1"/>
    </source>
</evidence>
<proteinExistence type="predicted"/>
<dbReference type="GO" id="GO:0046047">
    <property type="term" value="P:TTP catabolic process"/>
    <property type="evidence" value="ECO:0007669"/>
    <property type="project" value="TreeGrafter"/>
</dbReference>
<dbReference type="PANTHER" id="PTHR30522">
    <property type="entry name" value="NUCLEOSIDE TRIPHOSPHATE PYROPHOSPHOHYDROLASE"/>
    <property type="match status" value="1"/>
</dbReference>
<organism evidence="2 4">
    <name type="scientific">[Clostridium] leptum DSM 753</name>
    <dbReference type="NCBI Taxonomy" id="428125"/>
    <lineage>
        <taxon>Bacteria</taxon>
        <taxon>Bacillati</taxon>
        <taxon>Bacillota</taxon>
        <taxon>Clostridia</taxon>
        <taxon>Eubacteriales</taxon>
        <taxon>Oscillospiraceae</taxon>
        <taxon>Oscillospiraceae incertae sedis</taxon>
    </lineage>
</organism>
<accession>A7VWY5</accession>
<dbReference type="NCBIfam" id="TIGR00444">
    <property type="entry name" value="mazG"/>
    <property type="match status" value="1"/>
</dbReference>
<dbReference type="InterPro" id="IPR004518">
    <property type="entry name" value="MazG-like_dom"/>
</dbReference>
<dbReference type="NCBIfam" id="NF007113">
    <property type="entry name" value="PRK09562.1"/>
    <property type="match status" value="1"/>
</dbReference>
<dbReference type="GO" id="GO:0046076">
    <property type="term" value="P:dTTP catabolic process"/>
    <property type="evidence" value="ECO:0007669"/>
    <property type="project" value="TreeGrafter"/>
</dbReference>
<feature type="domain" description="NTP pyrophosphohydrolase MazG-like" evidence="1">
    <location>
        <begin position="173"/>
        <end position="234"/>
    </location>
</feature>
<dbReference type="GO" id="GO:0006950">
    <property type="term" value="P:response to stress"/>
    <property type="evidence" value="ECO:0007669"/>
    <property type="project" value="UniProtKB-ARBA"/>
</dbReference>
<dbReference type="CDD" id="cd11529">
    <property type="entry name" value="NTP-PPase_MazG_Cterm"/>
    <property type="match status" value="1"/>
</dbReference>
<reference evidence="2 4" key="1">
    <citation type="submission" date="2007-08" db="EMBL/GenBank/DDBJ databases">
        <title>Draft genome sequence of Clostridium leptum (DSM 753).</title>
        <authorList>
            <person name="Sudarsanam P."/>
            <person name="Ley R."/>
            <person name="Guruge J."/>
            <person name="Turnbaugh P.J."/>
            <person name="Mahowald M."/>
            <person name="Liep D."/>
            <person name="Gordon J."/>
        </authorList>
    </citation>
    <scope>NUCLEOTIDE SEQUENCE [LARGE SCALE GENOMIC DNA]</scope>
    <source>
        <strain evidence="2 4">DSM 753</strain>
    </source>
</reference>
<dbReference type="Pfam" id="PF03819">
    <property type="entry name" value="MazG"/>
    <property type="match status" value="2"/>
</dbReference>
<protein>
    <submittedName>
        <fullName evidence="2">MazG family protein</fullName>
    </submittedName>
    <submittedName>
        <fullName evidence="3">Nucleoside triphosphate pyrophosphohydrolase</fullName>
    </submittedName>
</protein>
<dbReference type="InterPro" id="IPR048015">
    <property type="entry name" value="NTP-PPase_MazG-like_N"/>
</dbReference>
<dbReference type="EMBL" id="ABCB02000020">
    <property type="protein sequence ID" value="EDO60282.1"/>
    <property type="molecule type" value="Genomic_DNA"/>
</dbReference>
<dbReference type="FunFam" id="1.10.287.1080:FF:000001">
    <property type="entry name" value="Nucleoside triphosphate pyrophosphohydrolase"/>
    <property type="match status" value="1"/>
</dbReference>
<dbReference type="GO" id="GO:0046061">
    <property type="term" value="P:dATP catabolic process"/>
    <property type="evidence" value="ECO:0007669"/>
    <property type="project" value="TreeGrafter"/>
</dbReference>
<evidence type="ECO:0000259" key="1">
    <source>
        <dbReference type="Pfam" id="PF03819"/>
    </source>
</evidence>
<dbReference type="HOGENOM" id="CLU_038356_0_1_9"/>
<dbReference type="EMBL" id="NOXF01000001">
    <property type="protein sequence ID" value="PEQ25799.1"/>
    <property type="molecule type" value="Genomic_DNA"/>
</dbReference>
<dbReference type="Proteomes" id="UP000220611">
    <property type="component" value="Unassembled WGS sequence"/>
</dbReference>
<gene>
    <name evidence="3" type="ORF">CH238_02045</name>
    <name evidence="2" type="ORF">CLOLEP_03108</name>
</gene>
<dbReference type="GO" id="GO:0046081">
    <property type="term" value="P:dUTP catabolic process"/>
    <property type="evidence" value="ECO:0007669"/>
    <property type="project" value="TreeGrafter"/>
</dbReference>
<name>A7VWY5_9FIRM</name>
<dbReference type="Gene3D" id="1.10.287.1080">
    <property type="entry name" value="MazG-like"/>
    <property type="match status" value="2"/>
</dbReference>
<dbReference type="SUPFAM" id="SSF101386">
    <property type="entry name" value="all-alpha NTP pyrophosphatases"/>
    <property type="match status" value="2"/>
</dbReference>
<dbReference type="InterPro" id="IPR011551">
    <property type="entry name" value="NTP_PyrPHydrolase_MazG"/>
</dbReference>
<evidence type="ECO:0000313" key="4">
    <source>
        <dbReference type="Proteomes" id="UP000003490"/>
    </source>
</evidence>
<dbReference type="eggNOG" id="COG3956">
    <property type="taxonomic scope" value="Bacteria"/>
</dbReference>
<keyword evidence="5" id="KW-1185">Reference proteome</keyword>